<evidence type="ECO:0000313" key="2">
    <source>
        <dbReference type="EMBL" id="ORY92356.1"/>
    </source>
</evidence>
<evidence type="ECO:0000256" key="1">
    <source>
        <dbReference type="SAM" id="Phobius"/>
    </source>
</evidence>
<keyword evidence="3" id="KW-1185">Reference proteome</keyword>
<protein>
    <submittedName>
        <fullName evidence="2">Uncharacterized protein</fullName>
    </submittedName>
</protein>
<dbReference type="EMBL" id="MCGN01000010">
    <property type="protein sequence ID" value="ORY92356.1"/>
    <property type="molecule type" value="Genomic_DNA"/>
</dbReference>
<gene>
    <name evidence="2" type="ORF">BCR43DRAFT_90017</name>
</gene>
<dbReference type="Proteomes" id="UP000242180">
    <property type="component" value="Unassembled WGS sequence"/>
</dbReference>
<organism evidence="2 3">
    <name type="scientific">Syncephalastrum racemosum</name>
    <name type="common">Filamentous fungus</name>
    <dbReference type="NCBI Taxonomy" id="13706"/>
    <lineage>
        <taxon>Eukaryota</taxon>
        <taxon>Fungi</taxon>
        <taxon>Fungi incertae sedis</taxon>
        <taxon>Mucoromycota</taxon>
        <taxon>Mucoromycotina</taxon>
        <taxon>Mucoromycetes</taxon>
        <taxon>Mucorales</taxon>
        <taxon>Syncephalastraceae</taxon>
        <taxon>Syncephalastrum</taxon>
    </lineage>
</organism>
<keyword evidence="1" id="KW-0472">Membrane</keyword>
<keyword evidence="1" id="KW-1133">Transmembrane helix</keyword>
<proteinExistence type="predicted"/>
<keyword evidence="1" id="KW-0812">Transmembrane</keyword>
<evidence type="ECO:0000313" key="3">
    <source>
        <dbReference type="Proteomes" id="UP000242180"/>
    </source>
</evidence>
<feature type="transmembrane region" description="Helical" evidence="1">
    <location>
        <begin position="20"/>
        <end position="38"/>
    </location>
</feature>
<comment type="caution">
    <text evidence="2">The sequence shown here is derived from an EMBL/GenBank/DDBJ whole genome shotgun (WGS) entry which is preliminary data.</text>
</comment>
<accession>A0A1X2H3Q9</accession>
<feature type="transmembrane region" description="Helical" evidence="1">
    <location>
        <begin position="59"/>
        <end position="79"/>
    </location>
</feature>
<dbReference type="InParanoid" id="A0A1X2H3Q9"/>
<reference evidence="2 3" key="1">
    <citation type="submission" date="2016-07" db="EMBL/GenBank/DDBJ databases">
        <title>Pervasive Adenine N6-methylation of Active Genes in Fungi.</title>
        <authorList>
            <consortium name="DOE Joint Genome Institute"/>
            <person name="Mondo S.J."/>
            <person name="Dannebaum R.O."/>
            <person name="Kuo R.C."/>
            <person name="Labutti K."/>
            <person name="Haridas S."/>
            <person name="Kuo A."/>
            <person name="Salamov A."/>
            <person name="Ahrendt S.R."/>
            <person name="Lipzen A."/>
            <person name="Sullivan W."/>
            <person name="Andreopoulos W.B."/>
            <person name="Clum A."/>
            <person name="Lindquist E."/>
            <person name="Daum C."/>
            <person name="Ramamoorthy G.K."/>
            <person name="Gryganskyi A."/>
            <person name="Culley D."/>
            <person name="Magnuson J.K."/>
            <person name="James T.Y."/>
            <person name="O'Malley M.A."/>
            <person name="Stajich J.E."/>
            <person name="Spatafora J.W."/>
            <person name="Visel A."/>
            <person name="Grigoriev I.V."/>
        </authorList>
    </citation>
    <scope>NUCLEOTIDE SEQUENCE [LARGE SCALE GENOMIC DNA]</scope>
    <source>
        <strain evidence="2 3">NRRL 2496</strain>
    </source>
</reference>
<name>A0A1X2H3Q9_SYNRA</name>
<dbReference type="AlphaFoldDB" id="A0A1X2H3Q9"/>
<sequence>MHGQVFEKTLVNFWNPNKGYNIIVEMTIITFLYNVDLLNQRGEHYKNSVSSMTKTLSSWFFHLAAQVAYTWSLSIRASLTTRYKLYNNRQSAIYWILSS</sequence>